<dbReference type="EMBL" id="GGEC01078147">
    <property type="protein sequence ID" value="MBX58631.1"/>
    <property type="molecule type" value="Transcribed_RNA"/>
</dbReference>
<protein>
    <submittedName>
        <fullName evidence="1">Uncharacterized protein</fullName>
    </submittedName>
</protein>
<sequence length="42" mass="4792">MPSDGPIPSPKCMSLPLPLEPRLKFSKPIKCILKYILWALRI</sequence>
<organism evidence="1">
    <name type="scientific">Rhizophora mucronata</name>
    <name type="common">Asiatic mangrove</name>
    <dbReference type="NCBI Taxonomy" id="61149"/>
    <lineage>
        <taxon>Eukaryota</taxon>
        <taxon>Viridiplantae</taxon>
        <taxon>Streptophyta</taxon>
        <taxon>Embryophyta</taxon>
        <taxon>Tracheophyta</taxon>
        <taxon>Spermatophyta</taxon>
        <taxon>Magnoliopsida</taxon>
        <taxon>eudicotyledons</taxon>
        <taxon>Gunneridae</taxon>
        <taxon>Pentapetalae</taxon>
        <taxon>rosids</taxon>
        <taxon>fabids</taxon>
        <taxon>Malpighiales</taxon>
        <taxon>Rhizophoraceae</taxon>
        <taxon>Rhizophora</taxon>
    </lineage>
</organism>
<accession>A0A2P2PV77</accession>
<proteinExistence type="predicted"/>
<name>A0A2P2PV77_RHIMU</name>
<reference evidence="1" key="1">
    <citation type="submission" date="2018-02" db="EMBL/GenBank/DDBJ databases">
        <title>Rhizophora mucronata_Transcriptome.</title>
        <authorList>
            <person name="Meera S.P."/>
            <person name="Sreeshan A."/>
            <person name="Augustine A."/>
        </authorList>
    </citation>
    <scope>NUCLEOTIDE SEQUENCE</scope>
    <source>
        <tissue evidence="1">Leaf</tissue>
    </source>
</reference>
<dbReference type="AlphaFoldDB" id="A0A2P2PV77"/>
<evidence type="ECO:0000313" key="1">
    <source>
        <dbReference type="EMBL" id="MBX58631.1"/>
    </source>
</evidence>